<name>A0A165H706_XYLHT</name>
<evidence type="ECO:0000259" key="2">
    <source>
        <dbReference type="Pfam" id="PF25534"/>
    </source>
</evidence>
<feature type="compositionally biased region" description="Polar residues" evidence="1">
    <location>
        <begin position="475"/>
        <end position="484"/>
    </location>
</feature>
<dbReference type="InParanoid" id="A0A165H706"/>
<dbReference type="Proteomes" id="UP000076632">
    <property type="component" value="Unassembled WGS sequence"/>
</dbReference>
<feature type="domain" description="DUF7918" evidence="2">
    <location>
        <begin position="182"/>
        <end position="323"/>
    </location>
</feature>
<accession>A0A165H706</accession>
<feature type="compositionally biased region" description="Basic residues" evidence="1">
    <location>
        <begin position="690"/>
        <end position="701"/>
    </location>
</feature>
<feature type="compositionally biased region" description="Basic and acidic residues" evidence="1">
    <location>
        <begin position="542"/>
        <end position="559"/>
    </location>
</feature>
<dbReference type="InterPro" id="IPR057678">
    <property type="entry name" value="DUF7918"/>
</dbReference>
<feature type="compositionally biased region" description="Basic and acidic residues" evidence="1">
    <location>
        <begin position="609"/>
        <end position="635"/>
    </location>
</feature>
<feature type="compositionally biased region" description="Polar residues" evidence="1">
    <location>
        <begin position="651"/>
        <end position="672"/>
    </location>
</feature>
<organism evidence="3 4">
    <name type="scientific">Xylona heveae (strain CBS 132557 / TC161)</name>
    <dbReference type="NCBI Taxonomy" id="1328760"/>
    <lineage>
        <taxon>Eukaryota</taxon>
        <taxon>Fungi</taxon>
        <taxon>Dikarya</taxon>
        <taxon>Ascomycota</taxon>
        <taxon>Pezizomycotina</taxon>
        <taxon>Xylonomycetes</taxon>
        <taxon>Xylonales</taxon>
        <taxon>Xylonaceae</taxon>
        <taxon>Xylona</taxon>
    </lineage>
</organism>
<feature type="compositionally biased region" description="Polar residues" evidence="1">
    <location>
        <begin position="708"/>
        <end position="730"/>
    </location>
</feature>
<sequence length="730" mass="81598">MPEFRNLIVHVTTGDSKTNLREWGLKERRGDPGVSCYVQSEVGASFAISIQPKIPYVEVGDPGALSENPMEDQNQYGRTFFSEDGGRTLHDLTIPTKVGTVMSSDKIRRSRRLARLYAESRVKPPKFSFLAEMFLDGRTQPERRLIVYLNPKDPDFKQPDGKVWFKSRWVEGNDGHMREHTWVFENIGVEASFEKMIISGPDHNQEDAAFEADEVVSALNSTKLEDKKTHEVEEKNGAGQIIIKIHRVTLERKWDEHNFKAWLKEEDGEGAPRDAPNDIAHMATFSKARILRKQPIRVVSYKLWPEPPYAQFQFFYRSEAQLKLYQFPDFSLATAAHGRSKTRLTCRQRNTFLENLTPLSIKQPLAGPKSRVADLKRVENSFEDRVKAGTPPKGKGRAYDFSADFQIDAGSSASGSPTKRIYNASNASTLRLLKKGSAAGPATRNTRGDKKSNPIDLDSGSEMNSKFRPGKVKGQPSSSKTESAVTRLFGNKRHVLLDNLRAQHQYELNPASDADESANDYSEPDLTTIRPNHVGSEDEIIDGSREHQDKTGSIVERSDQMDVEENLISTRLERIQLGKRSRSPDSARTLSDDEAWVGQGESSLTNNESAEHKTGNETSRLKRDVDPENHYHELQKFGPITPHPRRLLFPTQPSGSHKGNNGPTSSKTGATERNNSRASASGRNAASKGRSSRAKKRRRKMALLPGAIQTQGQGQAPAQDSPITIEGSQK</sequence>
<feature type="compositionally biased region" description="Low complexity" evidence="1">
    <location>
        <begin position="676"/>
        <end position="689"/>
    </location>
</feature>
<evidence type="ECO:0000313" key="3">
    <source>
        <dbReference type="EMBL" id="KZF23072.1"/>
    </source>
</evidence>
<keyword evidence="4" id="KW-1185">Reference proteome</keyword>
<feature type="region of interest" description="Disordered" evidence="1">
    <location>
        <begin position="510"/>
        <end position="559"/>
    </location>
</feature>
<dbReference type="AlphaFoldDB" id="A0A165H706"/>
<evidence type="ECO:0000313" key="4">
    <source>
        <dbReference type="Proteomes" id="UP000076632"/>
    </source>
</evidence>
<proteinExistence type="predicted"/>
<gene>
    <name evidence="3" type="ORF">L228DRAFT_261172</name>
</gene>
<evidence type="ECO:0000256" key="1">
    <source>
        <dbReference type="SAM" id="MobiDB-lite"/>
    </source>
</evidence>
<reference evidence="3 4" key="1">
    <citation type="journal article" date="2016" name="Fungal Biol.">
        <title>The genome of Xylona heveae provides a window into fungal endophytism.</title>
        <authorList>
            <person name="Gazis R."/>
            <person name="Kuo A."/>
            <person name="Riley R."/>
            <person name="LaButti K."/>
            <person name="Lipzen A."/>
            <person name="Lin J."/>
            <person name="Amirebrahimi M."/>
            <person name="Hesse C.N."/>
            <person name="Spatafora J.W."/>
            <person name="Henrissat B."/>
            <person name="Hainaut M."/>
            <person name="Grigoriev I.V."/>
            <person name="Hibbett D.S."/>
        </authorList>
    </citation>
    <scope>NUCLEOTIDE SEQUENCE [LARGE SCALE GENOMIC DNA]</scope>
    <source>
        <strain evidence="3 4">TC161</strain>
    </source>
</reference>
<feature type="region of interest" description="Disordered" evidence="1">
    <location>
        <begin position="577"/>
        <end position="730"/>
    </location>
</feature>
<dbReference type="Pfam" id="PF25534">
    <property type="entry name" value="DUF7918"/>
    <property type="match status" value="1"/>
</dbReference>
<dbReference type="OrthoDB" id="5409365at2759"/>
<dbReference type="GeneID" id="28899447"/>
<protein>
    <recommendedName>
        <fullName evidence="2">DUF7918 domain-containing protein</fullName>
    </recommendedName>
</protein>
<dbReference type="RefSeq" id="XP_018188627.1">
    <property type="nucleotide sequence ID" value="XM_018334310.1"/>
</dbReference>
<dbReference type="EMBL" id="KV407458">
    <property type="protein sequence ID" value="KZF23072.1"/>
    <property type="molecule type" value="Genomic_DNA"/>
</dbReference>
<feature type="region of interest" description="Disordered" evidence="1">
    <location>
        <begin position="436"/>
        <end position="484"/>
    </location>
</feature>